<feature type="non-terminal residue" evidence="2">
    <location>
        <position position="93"/>
    </location>
</feature>
<feature type="region of interest" description="Disordered" evidence="1">
    <location>
        <begin position="73"/>
        <end position="93"/>
    </location>
</feature>
<evidence type="ECO:0000313" key="2">
    <source>
        <dbReference type="EMBL" id="WAR11048.1"/>
    </source>
</evidence>
<sequence length="93" mass="10691">ESQLKEFVQNSFTGRLYLMNQKFEQEISEVKKEIREAKCKHNVKLFCLKDSKVALKCLIEDLRDVCELQEEVDGSDEGTTYAIGDASTDQQKV</sequence>
<name>A0ABY7ER63_MYAAR</name>
<proteinExistence type="predicted"/>
<keyword evidence="3" id="KW-1185">Reference proteome</keyword>
<protein>
    <submittedName>
        <fullName evidence="2">Uncharacterized protein</fullName>
    </submittedName>
</protein>
<gene>
    <name evidence="2" type="ORF">MAR_036124</name>
</gene>
<evidence type="ECO:0000256" key="1">
    <source>
        <dbReference type="SAM" id="MobiDB-lite"/>
    </source>
</evidence>
<reference evidence="2" key="1">
    <citation type="submission" date="2022-11" db="EMBL/GenBank/DDBJ databases">
        <title>Centuries of genome instability and evolution in soft-shell clam transmissible cancer (bioRxiv).</title>
        <authorList>
            <person name="Hart S.F.M."/>
            <person name="Yonemitsu M.A."/>
            <person name="Giersch R.M."/>
            <person name="Beal B.F."/>
            <person name="Arriagada G."/>
            <person name="Davis B.W."/>
            <person name="Ostrander E.A."/>
            <person name="Goff S.P."/>
            <person name="Metzger M.J."/>
        </authorList>
    </citation>
    <scope>NUCLEOTIDE SEQUENCE</scope>
    <source>
        <strain evidence="2">MELC-2E11</strain>
        <tissue evidence="2">Siphon/mantle</tissue>
    </source>
</reference>
<dbReference type="Proteomes" id="UP001164746">
    <property type="component" value="Chromosome 7"/>
</dbReference>
<evidence type="ECO:0000313" key="3">
    <source>
        <dbReference type="Proteomes" id="UP001164746"/>
    </source>
</evidence>
<accession>A0ABY7ER63</accession>
<organism evidence="2 3">
    <name type="scientific">Mya arenaria</name>
    <name type="common">Soft-shell clam</name>
    <dbReference type="NCBI Taxonomy" id="6604"/>
    <lineage>
        <taxon>Eukaryota</taxon>
        <taxon>Metazoa</taxon>
        <taxon>Spiralia</taxon>
        <taxon>Lophotrochozoa</taxon>
        <taxon>Mollusca</taxon>
        <taxon>Bivalvia</taxon>
        <taxon>Autobranchia</taxon>
        <taxon>Heteroconchia</taxon>
        <taxon>Euheterodonta</taxon>
        <taxon>Imparidentia</taxon>
        <taxon>Neoheterodontei</taxon>
        <taxon>Myida</taxon>
        <taxon>Myoidea</taxon>
        <taxon>Myidae</taxon>
        <taxon>Mya</taxon>
    </lineage>
</organism>
<dbReference type="EMBL" id="CP111018">
    <property type="protein sequence ID" value="WAR11048.1"/>
    <property type="molecule type" value="Genomic_DNA"/>
</dbReference>